<gene>
    <name evidence="2" type="ORF">OZSIB_3362</name>
</gene>
<dbReference type="PANTHER" id="PTHR37945:SF1">
    <property type="entry name" value="EXTRACELLULAR TUNGSTATE BINDING PROTEIN"/>
    <property type="match status" value="1"/>
</dbReference>
<dbReference type="Gene3D" id="3.40.190.10">
    <property type="entry name" value="Periplasmic binding protein-like II"/>
    <property type="match status" value="2"/>
</dbReference>
<proteinExistence type="predicted"/>
<reference evidence="2 3" key="1">
    <citation type="submission" date="2018-05" db="EMBL/GenBank/DDBJ databases">
        <title>A metagenomic window into the 2 km-deep terrestrial subsurface aquifer revealed taxonomically and functionally diverse microbial community comprising novel uncultured bacterial lineages.</title>
        <authorList>
            <person name="Kadnikov V.V."/>
            <person name="Mardanov A.V."/>
            <person name="Beletsky A.V."/>
            <person name="Banks D."/>
            <person name="Pimenov N.V."/>
            <person name="Frank Y.A."/>
            <person name="Karnachuk O.V."/>
            <person name="Ravin N.V."/>
        </authorList>
    </citation>
    <scope>NUCLEOTIDE SEQUENCE [LARGE SCALE GENOMIC DNA]</scope>
    <source>
        <strain evidence="2">BY5</strain>
    </source>
</reference>
<dbReference type="EMBL" id="QOQW01000056">
    <property type="protein sequence ID" value="RCK72829.1"/>
    <property type="molecule type" value="Genomic_DNA"/>
</dbReference>
<dbReference type="InterPro" id="IPR024370">
    <property type="entry name" value="PBP_domain"/>
</dbReference>
<sequence length="270" mass="28701">MLLVLLMAMSVAWPGTGPSRPAAADAPVRELVLATTTSVQLTGLLDVLLPACRQATGLAVKAVAVGTGKAFEMARAGDADLVLGHAPALEARFIADGFGVHARALMYNDFLILGPADDPAGAASQSTAAAVLQAVASAGQPFVSRGDLSGTHLRERELWATIGGPPTGATYLEAGQGMGETLQMAFEKRAYVLCDRATWLFMRRRLPLRVIYENPIELRNTYSVLAVSNTNVPAARTDEAIRCIDWLTGPQARQLIASFTIDGERLFQLP</sequence>
<dbReference type="Pfam" id="PF12849">
    <property type="entry name" value="PBP_like_2"/>
    <property type="match status" value="1"/>
</dbReference>
<comment type="caution">
    <text evidence="2">The sequence shown here is derived from an EMBL/GenBank/DDBJ whole genome shotgun (WGS) entry which is preliminary data.</text>
</comment>
<dbReference type="AlphaFoldDB" id="A0A367Z4Z5"/>
<dbReference type="SUPFAM" id="SSF53850">
    <property type="entry name" value="Periplasmic binding protein-like II"/>
    <property type="match status" value="1"/>
</dbReference>
<name>A0A367Z4Z5_9BACT</name>
<feature type="domain" description="PBP" evidence="1">
    <location>
        <begin position="22"/>
        <end position="208"/>
    </location>
</feature>
<evidence type="ECO:0000313" key="3">
    <source>
        <dbReference type="Proteomes" id="UP000252355"/>
    </source>
</evidence>
<dbReference type="InterPro" id="IPR052738">
    <property type="entry name" value="ABC-Tungstate_binding"/>
</dbReference>
<organism evidence="2 3">
    <name type="scientific">Candidatus Ozemobacter sibiricus</name>
    <dbReference type="NCBI Taxonomy" id="2268124"/>
    <lineage>
        <taxon>Bacteria</taxon>
        <taxon>Candidatus Ozemobacteria</taxon>
        <taxon>Candidatus Ozemobacterales</taxon>
        <taxon>Candidatus Ozemobacteraceae</taxon>
        <taxon>Candidatus Ozemobacter</taxon>
    </lineage>
</organism>
<protein>
    <submittedName>
        <fullName evidence="2">ABC-type tungstate transport system, periplasmic binding protein</fullName>
    </submittedName>
</protein>
<dbReference type="Proteomes" id="UP000252355">
    <property type="component" value="Unassembled WGS sequence"/>
</dbReference>
<evidence type="ECO:0000313" key="2">
    <source>
        <dbReference type="EMBL" id="RCK72829.1"/>
    </source>
</evidence>
<dbReference type="PANTHER" id="PTHR37945">
    <property type="entry name" value="EXTRACELLULAR TUNGSTATE BINDING PROTEIN"/>
    <property type="match status" value="1"/>
</dbReference>
<evidence type="ECO:0000259" key="1">
    <source>
        <dbReference type="Pfam" id="PF12849"/>
    </source>
</evidence>
<accession>A0A367Z4Z5</accession>